<dbReference type="EMBL" id="JBHSKI010000003">
    <property type="protein sequence ID" value="MFC5170636.1"/>
    <property type="molecule type" value="Genomic_DNA"/>
</dbReference>
<dbReference type="RefSeq" id="WP_381822379.1">
    <property type="nucleotide sequence ID" value="NZ_JBHSKI010000003.1"/>
</dbReference>
<protein>
    <submittedName>
        <fullName evidence="2">Uncharacterized protein</fullName>
    </submittedName>
</protein>
<evidence type="ECO:0000256" key="1">
    <source>
        <dbReference type="SAM" id="MobiDB-lite"/>
    </source>
</evidence>
<proteinExistence type="predicted"/>
<reference evidence="3" key="1">
    <citation type="journal article" date="2019" name="Int. J. Syst. Evol. Microbiol.">
        <title>The Global Catalogue of Microorganisms (GCM) 10K type strain sequencing project: providing services to taxonomists for standard genome sequencing and annotation.</title>
        <authorList>
            <consortium name="The Broad Institute Genomics Platform"/>
            <consortium name="The Broad Institute Genome Sequencing Center for Infectious Disease"/>
            <person name="Wu L."/>
            <person name="Ma J."/>
        </authorList>
    </citation>
    <scope>NUCLEOTIDE SEQUENCE [LARGE SCALE GENOMIC DNA]</scope>
    <source>
        <strain evidence="3">CGMCC 4.1721</strain>
    </source>
</reference>
<sequence>MTYTNSTQPARRKPRRQPGRPTLLTPAVTDLLTRATAVGLPMKQAADAAGVGRSSFLRWMRVGEDVVEEKQGGRLDIDSPDPCAALYARVTRARAAAAVRATGSIEEAARGAVVSETYRTWTDPITGETRSERRIRRRPGDWRASAWLLVRLDPEPKSLDELLDEEDARIRAVRGENSVERALTPHLQDLAARLQKTLAQYEEEDRPAGGIDLVPEDTTN</sequence>
<organism evidence="2 3">
    <name type="scientific">Streptomyces mutomycini</name>
    <dbReference type="NCBI Taxonomy" id="284036"/>
    <lineage>
        <taxon>Bacteria</taxon>
        <taxon>Bacillati</taxon>
        <taxon>Actinomycetota</taxon>
        <taxon>Actinomycetes</taxon>
        <taxon>Kitasatosporales</taxon>
        <taxon>Streptomycetaceae</taxon>
        <taxon>Streptomyces</taxon>
    </lineage>
</organism>
<evidence type="ECO:0000313" key="2">
    <source>
        <dbReference type="EMBL" id="MFC5170636.1"/>
    </source>
</evidence>
<comment type="caution">
    <text evidence="2">The sequence shown here is derived from an EMBL/GenBank/DDBJ whole genome shotgun (WGS) entry which is preliminary data.</text>
</comment>
<feature type="region of interest" description="Disordered" evidence="1">
    <location>
        <begin position="1"/>
        <end position="23"/>
    </location>
</feature>
<dbReference type="Proteomes" id="UP001596208">
    <property type="component" value="Unassembled WGS sequence"/>
</dbReference>
<evidence type="ECO:0000313" key="3">
    <source>
        <dbReference type="Proteomes" id="UP001596208"/>
    </source>
</evidence>
<gene>
    <name evidence="2" type="ORF">ACFPRK_08530</name>
</gene>
<accession>A0ABW0B0J8</accession>
<name>A0ABW0B0J8_9ACTN</name>
<keyword evidence="3" id="KW-1185">Reference proteome</keyword>
<dbReference type="Gene3D" id="1.10.10.60">
    <property type="entry name" value="Homeodomain-like"/>
    <property type="match status" value="1"/>
</dbReference>